<evidence type="ECO:0000256" key="1">
    <source>
        <dbReference type="ARBA" id="ARBA00006471"/>
    </source>
</evidence>
<dbReference type="GeneTree" id="ENSGT00950000183198"/>
<keyword evidence="2" id="KW-0689">Ribosomal protein</keyword>
<keyword evidence="6" id="KW-1185">Reference proteome</keyword>
<dbReference type="GO" id="GO:0006412">
    <property type="term" value="P:translation"/>
    <property type="evidence" value="ECO:0007669"/>
    <property type="project" value="InterPro"/>
</dbReference>
<dbReference type="AlphaFoldDB" id="A0A8C5ZAH6"/>
<proteinExistence type="inferred from homology"/>
<keyword evidence="3" id="KW-0687">Ribonucleoprotein</keyword>
<dbReference type="InterPro" id="IPR035987">
    <property type="entry name" value="Ribosomal_uS8_sf"/>
</dbReference>
<evidence type="ECO:0000256" key="2">
    <source>
        <dbReference type="ARBA" id="ARBA00022980"/>
    </source>
</evidence>
<dbReference type="PANTHER" id="PTHR11758">
    <property type="entry name" value="40S RIBOSOMAL PROTEIN S15A"/>
    <property type="match status" value="1"/>
</dbReference>
<dbReference type="GO" id="GO:0005840">
    <property type="term" value="C:ribosome"/>
    <property type="evidence" value="ECO:0007669"/>
    <property type="project" value="UniProtKB-KW"/>
</dbReference>
<dbReference type="Ensembl" id="ENSMMMT00000011347.1">
    <property type="protein sequence ID" value="ENSMMMP00000009957.1"/>
    <property type="gene ID" value="ENSMMMG00000008879.1"/>
</dbReference>
<dbReference type="SUPFAM" id="SSF56047">
    <property type="entry name" value="Ribosomal protein S8"/>
    <property type="match status" value="1"/>
</dbReference>
<dbReference type="Gene3D" id="3.30.1370.30">
    <property type="match status" value="1"/>
</dbReference>
<dbReference type="FunFam" id="3.30.1370.30:FF:000001">
    <property type="entry name" value="40S ribosomal protein S15a"/>
    <property type="match status" value="1"/>
</dbReference>
<dbReference type="Gene3D" id="3.30.1490.10">
    <property type="match status" value="1"/>
</dbReference>
<reference evidence="5" key="2">
    <citation type="submission" date="2025-09" db="UniProtKB">
        <authorList>
            <consortium name="Ensembl"/>
        </authorList>
    </citation>
    <scope>IDENTIFICATION</scope>
</reference>
<evidence type="ECO:0000313" key="6">
    <source>
        <dbReference type="Proteomes" id="UP000694407"/>
    </source>
</evidence>
<evidence type="ECO:0000313" key="5">
    <source>
        <dbReference type="Ensembl" id="ENSMMMP00000009957.1"/>
    </source>
</evidence>
<evidence type="ECO:0000256" key="3">
    <source>
        <dbReference type="ARBA" id="ARBA00023274"/>
    </source>
</evidence>
<dbReference type="Proteomes" id="UP000694407">
    <property type="component" value="Unplaced"/>
</dbReference>
<organism evidence="5 6">
    <name type="scientific">Marmota marmota marmota</name>
    <name type="common">Alpine marmot</name>
    <dbReference type="NCBI Taxonomy" id="9994"/>
    <lineage>
        <taxon>Eukaryota</taxon>
        <taxon>Metazoa</taxon>
        <taxon>Chordata</taxon>
        <taxon>Craniata</taxon>
        <taxon>Vertebrata</taxon>
        <taxon>Euteleostomi</taxon>
        <taxon>Mammalia</taxon>
        <taxon>Eutheria</taxon>
        <taxon>Euarchontoglires</taxon>
        <taxon>Glires</taxon>
        <taxon>Rodentia</taxon>
        <taxon>Sciuromorpha</taxon>
        <taxon>Sciuridae</taxon>
        <taxon>Xerinae</taxon>
        <taxon>Marmotini</taxon>
        <taxon>Marmota</taxon>
    </lineage>
</organism>
<dbReference type="GO" id="GO:0003735">
    <property type="term" value="F:structural constituent of ribosome"/>
    <property type="evidence" value="ECO:0007669"/>
    <property type="project" value="InterPro"/>
</dbReference>
<dbReference type="Pfam" id="PF00410">
    <property type="entry name" value="Ribosomal_S8"/>
    <property type="match status" value="1"/>
</dbReference>
<protein>
    <recommendedName>
        <fullName evidence="4">40S ribosomal protein S15a</fullName>
    </recommendedName>
</protein>
<name>A0A8C5ZAH6_MARMA</name>
<dbReference type="InterPro" id="IPR000630">
    <property type="entry name" value="Ribosomal_uS8"/>
</dbReference>
<dbReference type="GO" id="GO:1990904">
    <property type="term" value="C:ribonucleoprotein complex"/>
    <property type="evidence" value="ECO:0007669"/>
    <property type="project" value="UniProtKB-KW"/>
</dbReference>
<evidence type="ECO:0000256" key="4">
    <source>
        <dbReference type="ARBA" id="ARBA00035422"/>
    </source>
</evidence>
<comment type="similarity">
    <text evidence="1">Belongs to the universal ribosomal protein uS8 family.</text>
</comment>
<reference evidence="5" key="1">
    <citation type="submission" date="2025-08" db="UniProtKB">
        <authorList>
            <consortium name="Ensembl"/>
        </authorList>
    </citation>
    <scope>IDENTIFICATION</scope>
</reference>
<sequence>VVCMNVQTHALKSINNAKKRDEHQVLIRPCSKVTVQFLTVMMKYAYTGESEITDDHRSQKIVVNPKGRLNQCGVISPRSDVQLKDLEKWQNNLLPFCQCSFILLTTSAGIMDYEVSRQKLFHTWGWGCSSVVK</sequence>
<accession>A0A8C5ZAH6</accession>